<gene>
    <name evidence="1" type="ORF">SAMN05661109_02786</name>
</gene>
<dbReference type="EMBL" id="FOGQ01000025">
    <property type="protein sequence ID" value="SES34378.1"/>
    <property type="molecule type" value="Genomic_DNA"/>
</dbReference>
<evidence type="ECO:0000313" key="1">
    <source>
        <dbReference type="EMBL" id="SES34378.1"/>
    </source>
</evidence>
<evidence type="ECO:0000313" key="2">
    <source>
        <dbReference type="Proteomes" id="UP000198929"/>
    </source>
</evidence>
<reference evidence="2" key="1">
    <citation type="submission" date="2016-10" db="EMBL/GenBank/DDBJ databases">
        <authorList>
            <person name="Varghese N."/>
            <person name="Submissions S."/>
        </authorList>
    </citation>
    <scope>NUCLEOTIDE SEQUENCE [LARGE SCALE GENOMIC DNA]</scope>
    <source>
        <strain evidence="2">DSM 20524</strain>
    </source>
</reference>
<dbReference type="RefSeq" id="WP_092261104.1">
    <property type="nucleotide sequence ID" value="NZ_CP047199.1"/>
</dbReference>
<dbReference type="STRING" id="1121357.SAMN05661109_02786"/>
<organism evidence="1 2">
    <name type="scientific">Corynebacterium cystitidis DSM 20524</name>
    <dbReference type="NCBI Taxonomy" id="1121357"/>
    <lineage>
        <taxon>Bacteria</taxon>
        <taxon>Bacillati</taxon>
        <taxon>Actinomycetota</taxon>
        <taxon>Actinomycetes</taxon>
        <taxon>Mycobacteriales</taxon>
        <taxon>Corynebacteriaceae</taxon>
        <taxon>Corynebacterium</taxon>
    </lineage>
</organism>
<keyword evidence="2" id="KW-1185">Reference proteome</keyword>
<accession>A0A1H9WKF5</accession>
<dbReference type="Proteomes" id="UP000198929">
    <property type="component" value="Unassembled WGS sequence"/>
</dbReference>
<proteinExistence type="predicted"/>
<sequence>MTDYSYPSVGSGEAYRETMEILGWRKPRKDSPMFVLAVDKLNVHVYFGYASFRRNPTNFSALTSISVHSPSWGKVAKKIHSSFERGLVAPLTSLGETTQGILGTDEPGSTSVQILRPSGSINQARLAQFTNDVKLWVETMDILLAFQLRDRFFPNQLFAPAAASYAGYLNHQGFHEEAIHHIDYALLLRDSGPNNRNDESFEAIEAMNAYIKETI</sequence>
<protein>
    <submittedName>
        <fullName evidence="1">Uncharacterized protein</fullName>
    </submittedName>
</protein>
<dbReference type="AlphaFoldDB" id="A0A1H9WKF5"/>
<name>A0A1H9WKF5_9CORY</name>